<gene>
    <name evidence="1" type="ORF">APUU_21373S</name>
</gene>
<dbReference type="Proteomes" id="UP000654913">
    <property type="component" value="Chromosome 2"/>
</dbReference>
<dbReference type="Gene3D" id="3.30.710.10">
    <property type="entry name" value="Potassium Channel Kv1.1, Chain A"/>
    <property type="match status" value="1"/>
</dbReference>
<dbReference type="OrthoDB" id="5326346at2759"/>
<dbReference type="AlphaFoldDB" id="A0A7R7XGE2"/>
<dbReference type="KEGG" id="apuu:APUU_21373S"/>
<dbReference type="InterPro" id="IPR011333">
    <property type="entry name" value="SKP1/BTB/POZ_sf"/>
</dbReference>
<evidence type="ECO:0000313" key="2">
    <source>
        <dbReference type="Proteomes" id="UP000654913"/>
    </source>
</evidence>
<dbReference type="EMBL" id="AP024444">
    <property type="protein sequence ID" value="BCS20941.1"/>
    <property type="molecule type" value="Genomic_DNA"/>
</dbReference>
<proteinExistence type="predicted"/>
<dbReference type="RefSeq" id="XP_041553135.1">
    <property type="nucleotide sequence ID" value="XM_041700117.1"/>
</dbReference>
<evidence type="ECO:0008006" key="3">
    <source>
        <dbReference type="Google" id="ProtNLM"/>
    </source>
</evidence>
<reference evidence="1" key="2">
    <citation type="submission" date="2021-02" db="EMBL/GenBank/DDBJ databases">
        <title>Aspergillus puulaauensis MK2 genome sequence.</title>
        <authorList>
            <person name="Futagami T."/>
            <person name="Mori K."/>
            <person name="Kadooka C."/>
            <person name="Tanaka T."/>
        </authorList>
    </citation>
    <scope>NUCLEOTIDE SEQUENCE</scope>
    <source>
        <strain evidence="1">MK2</strain>
    </source>
</reference>
<sequence>MPPITHEIAPKGDTILVVNNPNAPFAPWPTTSDRTSEEFGEPKCNLEVRIRVSSAHLKLASPYFDRALSGDWKEATVLRETGSAEVETSDWGVEALLLLLRIFHCQLSDLPKTITLELLANLCTLIDYYECHSILGFVSERWYQSQYMVTSLGNTSLVPLMSNGTSEVTLIQIERLIDQRQMMLFLWVTWVFNKPNAFLACSSFLISTIDGPLTSLGLPLPSTITDQINERREKLVGDAIHAIRSQESIWDRDGTSCGKICDFVCLGTLRDFIAAKGLSPAYAPFESFSLHDLQKSVRSLKVPKWREWTEERPTTQRPHACTNTTFTELSAKLFSMPAKGLILEDFKPRPNGTEPGITLN</sequence>
<dbReference type="GeneID" id="64970946"/>
<reference evidence="1" key="1">
    <citation type="submission" date="2021-01" db="EMBL/GenBank/DDBJ databases">
        <authorList>
            <consortium name="Aspergillus puulaauensis MK2 genome sequencing consortium"/>
            <person name="Kazuki M."/>
            <person name="Futagami T."/>
        </authorList>
    </citation>
    <scope>NUCLEOTIDE SEQUENCE</scope>
    <source>
        <strain evidence="1">MK2</strain>
    </source>
</reference>
<protein>
    <recommendedName>
        <fullName evidence="3">BTB domain-containing protein</fullName>
    </recommendedName>
</protein>
<name>A0A7R7XGE2_9EURO</name>
<evidence type="ECO:0000313" key="1">
    <source>
        <dbReference type="EMBL" id="BCS20941.1"/>
    </source>
</evidence>
<accession>A0A7R7XGE2</accession>
<keyword evidence="2" id="KW-1185">Reference proteome</keyword>
<organism evidence="1 2">
    <name type="scientific">Aspergillus puulaauensis</name>
    <dbReference type="NCBI Taxonomy" id="1220207"/>
    <lineage>
        <taxon>Eukaryota</taxon>
        <taxon>Fungi</taxon>
        <taxon>Dikarya</taxon>
        <taxon>Ascomycota</taxon>
        <taxon>Pezizomycotina</taxon>
        <taxon>Eurotiomycetes</taxon>
        <taxon>Eurotiomycetidae</taxon>
        <taxon>Eurotiales</taxon>
        <taxon>Aspergillaceae</taxon>
        <taxon>Aspergillus</taxon>
    </lineage>
</organism>